<dbReference type="AlphaFoldDB" id="A0AAD9LVN7"/>
<organism evidence="1 2">
    <name type="scientific">Colletotrichum zoysiae</name>
    <dbReference type="NCBI Taxonomy" id="1216348"/>
    <lineage>
        <taxon>Eukaryota</taxon>
        <taxon>Fungi</taxon>
        <taxon>Dikarya</taxon>
        <taxon>Ascomycota</taxon>
        <taxon>Pezizomycotina</taxon>
        <taxon>Sordariomycetes</taxon>
        <taxon>Hypocreomycetidae</taxon>
        <taxon>Glomerellales</taxon>
        <taxon>Glomerellaceae</taxon>
        <taxon>Colletotrichum</taxon>
        <taxon>Colletotrichum graminicola species complex</taxon>
    </lineage>
</organism>
<keyword evidence="2" id="KW-1185">Reference proteome</keyword>
<gene>
    <name evidence="1" type="ORF">LX32DRAFT_203640</name>
</gene>
<comment type="caution">
    <text evidence="1">The sequence shown here is derived from an EMBL/GenBank/DDBJ whole genome shotgun (WGS) entry which is preliminary data.</text>
</comment>
<dbReference type="Proteomes" id="UP001232148">
    <property type="component" value="Unassembled WGS sequence"/>
</dbReference>
<evidence type="ECO:0000313" key="1">
    <source>
        <dbReference type="EMBL" id="KAK2022272.1"/>
    </source>
</evidence>
<protein>
    <submittedName>
        <fullName evidence="1">Uncharacterized protein</fullName>
    </submittedName>
</protein>
<accession>A0AAD9LVN7</accession>
<dbReference type="EMBL" id="MU843051">
    <property type="protein sequence ID" value="KAK2022272.1"/>
    <property type="molecule type" value="Genomic_DNA"/>
</dbReference>
<reference evidence="1" key="1">
    <citation type="submission" date="2021-06" db="EMBL/GenBank/DDBJ databases">
        <title>Comparative genomics, transcriptomics and evolutionary studies reveal genomic signatures of adaptation to plant cell wall in hemibiotrophic fungi.</title>
        <authorList>
            <consortium name="DOE Joint Genome Institute"/>
            <person name="Baroncelli R."/>
            <person name="Diaz J.F."/>
            <person name="Benocci T."/>
            <person name="Peng M."/>
            <person name="Battaglia E."/>
            <person name="Haridas S."/>
            <person name="Andreopoulos W."/>
            <person name="Labutti K."/>
            <person name="Pangilinan J."/>
            <person name="Floch G.L."/>
            <person name="Makela M.R."/>
            <person name="Henrissat B."/>
            <person name="Grigoriev I.V."/>
            <person name="Crouch J.A."/>
            <person name="De Vries R.P."/>
            <person name="Sukno S.A."/>
            <person name="Thon M.R."/>
        </authorList>
    </citation>
    <scope>NUCLEOTIDE SEQUENCE</scope>
    <source>
        <strain evidence="1">MAFF235873</strain>
    </source>
</reference>
<sequence length="116" mass="12749">MGAELSANSTIKDDKVYVCCPLRVIPFLLSARHGALKSKSAAVSASTSLDIPCAMLLGFCPLQQPHQPLLRAVLRCRIGHYCLSRPPGTHPTCRSWPHHTLGNMPLLWPFHHSSPM</sequence>
<proteinExistence type="predicted"/>
<evidence type="ECO:0000313" key="2">
    <source>
        <dbReference type="Proteomes" id="UP001232148"/>
    </source>
</evidence>
<name>A0AAD9LVN7_9PEZI</name>